<dbReference type="GO" id="GO:0005758">
    <property type="term" value="C:mitochondrial intermembrane space"/>
    <property type="evidence" value="ECO:0007669"/>
    <property type="project" value="UniProtKB-SubCell"/>
</dbReference>
<proteinExistence type="inferred from homology"/>
<dbReference type="InterPro" id="IPR037396">
    <property type="entry name" value="FMN_HAD"/>
</dbReference>
<dbReference type="InterPro" id="IPR013785">
    <property type="entry name" value="Aldolase_TIM"/>
</dbReference>
<dbReference type="PANTHER" id="PTHR10578:SF104">
    <property type="entry name" value="CYTOCHROME B2, MITOCHONDRIAL-RELATED"/>
    <property type="match status" value="1"/>
</dbReference>
<feature type="domain" description="FMN hydroxy acid dehydrogenase" evidence="20">
    <location>
        <begin position="23"/>
        <end position="384"/>
    </location>
</feature>
<keyword evidence="10" id="KW-0408">Iron</keyword>
<evidence type="ECO:0000256" key="18">
    <source>
        <dbReference type="PIRSR" id="PIRSR000138-1"/>
    </source>
</evidence>
<comment type="subcellular location">
    <subcellularLocation>
        <location evidence="3">Mitochondrion intermembrane space</location>
    </subcellularLocation>
</comment>
<feature type="binding site" evidence="19">
    <location>
        <position position="153"/>
    </location>
    <ligand>
        <name>FMN</name>
        <dbReference type="ChEBI" id="CHEBI:58210"/>
    </ligand>
</feature>
<dbReference type="EC" id="1.1.2.3" evidence="16"/>
<comment type="subunit">
    <text evidence="4">Homotetramer.</text>
</comment>
<evidence type="ECO:0000256" key="14">
    <source>
        <dbReference type="ARBA" id="ARBA00061137"/>
    </source>
</evidence>
<gene>
    <name evidence="21" type="ORF">CBYS24578_00013185</name>
</gene>
<protein>
    <recommendedName>
        <fullName evidence="17">L-lactate dehydrogenase (cytochrome)</fullName>
        <ecNumber evidence="16">1.1.2.3</ecNumber>
    </recommendedName>
</protein>
<evidence type="ECO:0000256" key="12">
    <source>
        <dbReference type="ARBA" id="ARBA00024042"/>
    </source>
</evidence>
<keyword evidence="6 19" id="KW-0285">Flavoprotein</keyword>
<feature type="binding site" evidence="19">
    <location>
        <position position="181"/>
    </location>
    <ligand>
        <name>FMN</name>
        <dbReference type="ChEBI" id="CHEBI:58210"/>
    </ligand>
</feature>
<evidence type="ECO:0000256" key="5">
    <source>
        <dbReference type="ARBA" id="ARBA00022617"/>
    </source>
</evidence>
<dbReference type="AlphaFoldDB" id="A0A9N9U7B6"/>
<feature type="binding site" evidence="19">
    <location>
        <begin position="311"/>
        <end position="315"/>
    </location>
    <ligand>
        <name>FMN</name>
        <dbReference type="ChEBI" id="CHEBI:58210"/>
    </ligand>
</feature>
<keyword evidence="22" id="KW-1185">Reference proteome</keyword>
<feature type="binding site" evidence="19">
    <location>
        <begin position="334"/>
        <end position="335"/>
    </location>
    <ligand>
        <name>FMN</name>
        <dbReference type="ChEBI" id="CHEBI:58210"/>
    </ligand>
</feature>
<dbReference type="PROSITE" id="PS51349">
    <property type="entry name" value="FMN_HYDROXY_ACID_DH_2"/>
    <property type="match status" value="1"/>
</dbReference>
<evidence type="ECO:0000313" key="22">
    <source>
        <dbReference type="Proteomes" id="UP000754883"/>
    </source>
</evidence>
<comment type="similarity">
    <text evidence="12">Belongs to the FMN-dependent alpha-hydroxy acid dehydrogenase family.</text>
</comment>
<feature type="binding site" evidence="19">
    <location>
        <begin position="102"/>
        <end position="104"/>
    </location>
    <ligand>
        <name>FMN</name>
        <dbReference type="ChEBI" id="CHEBI:58210"/>
    </ligand>
</feature>
<keyword evidence="8" id="KW-0479">Metal-binding</keyword>
<dbReference type="CDD" id="cd02922">
    <property type="entry name" value="FCB2_FMN"/>
    <property type="match status" value="1"/>
</dbReference>
<dbReference type="Proteomes" id="UP000754883">
    <property type="component" value="Unassembled WGS sequence"/>
</dbReference>
<feature type="binding site" evidence="19">
    <location>
        <position position="131"/>
    </location>
    <ligand>
        <name>FMN</name>
        <dbReference type="ChEBI" id="CHEBI:58210"/>
    </ligand>
</feature>
<evidence type="ECO:0000256" key="7">
    <source>
        <dbReference type="ARBA" id="ARBA00022643"/>
    </source>
</evidence>
<evidence type="ECO:0000313" key="21">
    <source>
        <dbReference type="EMBL" id="CAG9982300.1"/>
    </source>
</evidence>
<dbReference type="EMBL" id="CABFNO020001340">
    <property type="protein sequence ID" value="CAG9982300.1"/>
    <property type="molecule type" value="Genomic_DNA"/>
</dbReference>
<organism evidence="21 22">
    <name type="scientific">Clonostachys byssicola</name>
    <dbReference type="NCBI Taxonomy" id="160290"/>
    <lineage>
        <taxon>Eukaryota</taxon>
        <taxon>Fungi</taxon>
        <taxon>Dikarya</taxon>
        <taxon>Ascomycota</taxon>
        <taxon>Pezizomycotina</taxon>
        <taxon>Sordariomycetes</taxon>
        <taxon>Hypocreomycetidae</taxon>
        <taxon>Hypocreales</taxon>
        <taxon>Bionectriaceae</taxon>
        <taxon>Clonostachys</taxon>
    </lineage>
</organism>
<evidence type="ECO:0000256" key="2">
    <source>
        <dbReference type="ARBA" id="ARBA00001970"/>
    </source>
</evidence>
<evidence type="ECO:0000256" key="8">
    <source>
        <dbReference type="ARBA" id="ARBA00022723"/>
    </source>
</evidence>
<evidence type="ECO:0000256" key="9">
    <source>
        <dbReference type="ARBA" id="ARBA00023002"/>
    </source>
</evidence>
<dbReference type="Gene3D" id="3.20.20.70">
    <property type="entry name" value="Aldolase class I"/>
    <property type="match status" value="1"/>
</dbReference>
<evidence type="ECO:0000256" key="6">
    <source>
        <dbReference type="ARBA" id="ARBA00022630"/>
    </source>
</evidence>
<dbReference type="FunFam" id="3.20.20.70:FF:000062">
    <property type="entry name" value="Cytochrome b2, mitochondrial, putative"/>
    <property type="match status" value="1"/>
</dbReference>
<comment type="similarity">
    <text evidence="15">In the N-terminal section; belongs to the cytochrome b5 family.</text>
</comment>
<dbReference type="GO" id="GO:0046872">
    <property type="term" value="F:metal ion binding"/>
    <property type="evidence" value="ECO:0007669"/>
    <property type="project" value="UniProtKB-KW"/>
</dbReference>
<feature type="binding site" evidence="19">
    <location>
        <position position="280"/>
    </location>
    <ligand>
        <name>glyoxylate</name>
        <dbReference type="ChEBI" id="CHEBI:36655"/>
    </ligand>
</feature>
<dbReference type="OrthoDB" id="1925334at2759"/>
<evidence type="ECO:0000256" key="16">
    <source>
        <dbReference type="ARBA" id="ARBA00066458"/>
    </source>
</evidence>
<comment type="similarity">
    <text evidence="14">In the C-terminal section; belongs to the FMN-dependent alpha-hydroxy acid dehydrogenase family.</text>
</comment>
<feature type="binding site" evidence="19">
    <location>
        <position position="253"/>
    </location>
    <ligand>
        <name>FMN</name>
        <dbReference type="ChEBI" id="CHEBI:58210"/>
    </ligand>
</feature>
<accession>A0A9N9U7B6</accession>
<comment type="cofactor">
    <cofactor evidence="1">
        <name>FMN</name>
        <dbReference type="ChEBI" id="CHEBI:58210"/>
    </cofactor>
</comment>
<evidence type="ECO:0000256" key="13">
    <source>
        <dbReference type="ARBA" id="ARBA00052399"/>
    </source>
</evidence>
<keyword evidence="11" id="KW-0496">Mitochondrion</keyword>
<evidence type="ECO:0000256" key="3">
    <source>
        <dbReference type="ARBA" id="ARBA00004569"/>
    </source>
</evidence>
<keyword evidence="7 19" id="KW-0288">FMN</keyword>
<feature type="binding site" evidence="19">
    <location>
        <position position="155"/>
    </location>
    <ligand>
        <name>glyoxylate</name>
        <dbReference type="ChEBI" id="CHEBI:36655"/>
    </ligand>
</feature>
<evidence type="ECO:0000256" key="15">
    <source>
        <dbReference type="ARBA" id="ARBA00061589"/>
    </source>
</evidence>
<dbReference type="GO" id="GO:0010181">
    <property type="term" value="F:FMN binding"/>
    <property type="evidence" value="ECO:0007669"/>
    <property type="project" value="InterPro"/>
</dbReference>
<dbReference type="PIRSF" id="PIRSF000138">
    <property type="entry name" value="Al-hdrx_acd_dh"/>
    <property type="match status" value="1"/>
</dbReference>
<evidence type="ECO:0000256" key="10">
    <source>
        <dbReference type="ARBA" id="ARBA00023004"/>
    </source>
</evidence>
<comment type="cofactor">
    <cofactor evidence="2">
        <name>heme b</name>
        <dbReference type="ChEBI" id="CHEBI:60344"/>
    </cofactor>
</comment>
<evidence type="ECO:0000259" key="20">
    <source>
        <dbReference type="PROSITE" id="PS51349"/>
    </source>
</evidence>
<keyword evidence="9" id="KW-0560">Oxidoreductase</keyword>
<sequence length="408" mass="45418">MGSTSRNGWKGRLHKGKPLQERRPLHTILNTRDFEDAASEILSEKAWAFFSSAATDCYTYEANRDFFRRIWLRPRVLRDITNLDIKTKILGNDVSFPLFVSPAAMAKLAHPDGELAIARATTKADIAHTISTNASYPLAEITAIKKGHPFFLQLYVNKNRSASESILKNAEENGCVGVFLTVDQSHPGKREYDERVKFEDESLMSAIPTGAAPKNDIHGSGIGRTMADFIDCSLNWNDIAWLRSVTKMPIIIKGVQTAEDAMLAAEHGVDGLLIGNHGGRSLDTATPAIMILLELRKRCPQIFDRVEIFVDGGIRRGTDIFKALCLGAKAVGMGRHFMYAACYGEEGVSRLIDIMKDEFETTMKLMGCTKLSQLHPGLLNLYEVDHWFSQSRDSERLDSSHANIISKL</sequence>
<evidence type="ECO:0000256" key="1">
    <source>
        <dbReference type="ARBA" id="ARBA00001917"/>
    </source>
</evidence>
<evidence type="ECO:0000256" key="19">
    <source>
        <dbReference type="PIRSR" id="PIRSR000138-2"/>
    </source>
</evidence>
<dbReference type="InterPro" id="IPR000262">
    <property type="entry name" value="FMN-dep_DH"/>
</dbReference>
<dbReference type="SUPFAM" id="SSF51395">
    <property type="entry name" value="FMN-linked oxidoreductases"/>
    <property type="match status" value="1"/>
</dbReference>
<dbReference type="InterPro" id="IPR037458">
    <property type="entry name" value="L-MDH/L-LDH_FMN-bd"/>
</dbReference>
<keyword evidence="5" id="KW-0349">Heme</keyword>
<dbReference type="GO" id="GO:0004460">
    <property type="term" value="F:L-lactate dehydrogenase (cytochrome) activity"/>
    <property type="evidence" value="ECO:0007669"/>
    <property type="project" value="UniProtKB-EC"/>
</dbReference>
<comment type="caution">
    <text evidence="21">The sequence shown here is derived from an EMBL/GenBank/DDBJ whole genome shotgun (WGS) entry which is preliminary data.</text>
</comment>
<name>A0A9N9U7B6_9HYPO</name>
<dbReference type="Pfam" id="PF01070">
    <property type="entry name" value="FMN_dh"/>
    <property type="match status" value="1"/>
</dbReference>
<evidence type="ECO:0000256" key="4">
    <source>
        <dbReference type="ARBA" id="ARBA00011881"/>
    </source>
</evidence>
<dbReference type="InterPro" id="IPR012133">
    <property type="entry name" value="Alpha-hydoxy_acid_DH_FMN"/>
</dbReference>
<feature type="binding site" evidence="19">
    <location>
        <position position="190"/>
    </location>
    <ligand>
        <name>glyoxylate</name>
        <dbReference type="ChEBI" id="CHEBI:36655"/>
    </ligand>
</feature>
<dbReference type="PANTHER" id="PTHR10578">
    <property type="entry name" value="S -2-HYDROXY-ACID OXIDASE-RELATED"/>
    <property type="match status" value="1"/>
</dbReference>
<feature type="active site" description="Proton acceptor" evidence="18">
    <location>
        <position position="277"/>
    </location>
</feature>
<evidence type="ECO:0000256" key="17">
    <source>
        <dbReference type="ARBA" id="ARBA00068515"/>
    </source>
</evidence>
<evidence type="ECO:0000256" key="11">
    <source>
        <dbReference type="ARBA" id="ARBA00023128"/>
    </source>
</evidence>
<feature type="binding site" evidence="19">
    <location>
        <position position="277"/>
    </location>
    <ligand>
        <name>glyoxylate</name>
        <dbReference type="ChEBI" id="CHEBI:36655"/>
    </ligand>
</feature>
<reference evidence="21 22" key="2">
    <citation type="submission" date="2021-10" db="EMBL/GenBank/DDBJ databases">
        <authorList>
            <person name="Piombo E."/>
        </authorList>
    </citation>
    <scope>NUCLEOTIDE SEQUENCE [LARGE SCALE GENOMIC DNA]</scope>
</reference>
<reference evidence="22" key="1">
    <citation type="submission" date="2019-06" db="EMBL/GenBank/DDBJ databases">
        <authorList>
            <person name="Broberg M."/>
        </authorList>
    </citation>
    <scope>NUCLEOTIDE SEQUENCE [LARGE SCALE GENOMIC DNA]</scope>
</reference>
<comment type="catalytic activity">
    <reaction evidence="13">
        <text>(S)-lactate + 2 Fe(III)-[cytochrome c] = 2 Fe(II)-[cytochrome c] + pyruvate + 2 H(+)</text>
        <dbReference type="Rhea" id="RHEA:19909"/>
        <dbReference type="Rhea" id="RHEA-COMP:10350"/>
        <dbReference type="Rhea" id="RHEA-COMP:14399"/>
        <dbReference type="ChEBI" id="CHEBI:15361"/>
        <dbReference type="ChEBI" id="CHEBI:15378"/>
        <dbReference type="ChEBI" id="CHEBI:16651"/>
        <dbReference type="ChEBI" id="CHEBI:29033"/>
        <dbReference type="ChEBI" id="CHEBI:29034"/>
        <dbReference type="EC" id="1.1.2.3"/>
    </reaction>
    <physiologicalReaction direction="left-to-right" evidence="13">
        <dbReference type="Rhea" id="RHEA:19910"/>
    </physiologicalReaction>
</comment>